<reference evidence="1" key="2">
    <citation type="submission" date="2015-06" db="UniProtKB">
        <authorList>
            <consortium name="EnsemblProtists"/>
        </authorList>
    </citation>
    <scope>IDENTIFICATION</scope>
    <source>
        <strain evidence="1">Emoy2</strain>
    </source>
</reference>
<sequence length="110" mass="12608">MSKLATSTASARLPARTQFFNIRNNLLSKCTSRSSFHFICLGKMQKFFRMHKVVGAMRLVLRQKDHRQVWRCVPHNIVENLLLTTTSHVGYCHKVKVVPLATSACFSFLL</sequence>
<keyword evidence="2" id="KW-1185">Reference proteome</keyword>
<organism evidence="1 2">
    <name type="scientific">Hyaloperonospora arabidopsidis (strain Emoy2)</name>
    <name type="common">Downy mildew agent</name>
    <name type="synonym">Peronospora arabidopsidis</name>
    <dbReference type="NCBI Taxonomy" id="559515"/>
    <lineage>
        <taxon>Eukaryota</taxon>
        <taxon>Sar</taxon>
        <taxon>Stramenopiles</taxon>
        <taxon>Oomycota</taxon>
        <taxon>Peronosporomycetes</taxon>
        <taxon>Peronosporales</taxon>
        <taxon>Peronosporaceae</taxon>
        <taxon>Hyaloperonospora</taxon>
    </lineage>
</organism>
<dbReference type="VEuPathDB" id="FungiDB:HpaG806328"/>
<accession>M4BIV1</accession>
<dbReference type="HOGENOM" id="CLU_2175928_0_0_1"/>
<protein>
    <submittedName>
        <fullName evidence="1">Uncharacterized protein</fullName>
    </submittedName>
</protein>
<evidence type="ECO:0000313" key="1">
    <source>
        <dbReference type="EnsemblProtists" id="HpaP806328"/>
    </source>
</evidence>
<dbReference type="InParanoid" id="M4BIV1"/>
<reference evidence="2" key="1">
    <citation type="journal article" date="2010" name="Science">
        <title>Signatures of adaptation to obligate biotrophy in the Hyaloperonospora arabidopsidis genome.</title>
        <authorList>
            <person name="Baxter L."/>
            <person name="Tripathy S."/>
            <person name="Ishaque N."/>
            <person name="Boot N."/>
            <person name="Cabral A."/>
            <person name="Kemen E."/>
            <person name="Thines M."/>
            <person name="Ah-Fong A."/>
            <person name="Anderson R."/>
            <person name="Badejoko W."/>
            <person name="Bittner-Eddy P."/>
            <person name="Boore J.L."/>
            <person name="Chibucos M.C."/>
            <person name="Coates M."/>
            <person name="Dehal P."/>
            <person name="Delehaunty K."/>
            <person name="Dong S."/>
            <person name="Downton P."/>
            <person name="Dumas B."/>
            <person name="Fabro G."/>
            <person name="Fronick C."/>
            <person name="Fuerstenberg S.I."/>
            <person name="Fulton L."/>
            <person name="Gaulin E."/>
            <person name="Govers F."/>
            <person name="Hughes L."/>
            <person name="Humphray S."/>
            <person name="Jiang R.H."/>
            <person name="Judelson H."/>
            <person name="Kamoun S."/>
            <person name="Kyung K."/>
            <person name="Meijer H."/>
            <person name="Minx P."/>
            <person name="Morris P."/>
            <person name="Nelson J."/>
            <person name="Phuntumart V."/>
            <person name="Qutob D."/>
            <person name="Rehmany A."/>
            <person name="Rougon-Cardoso A."/>
            <person name="Ryden P."/>
            <person name="Torto-Alalibo T."/>
            <person name="Studholme D."/>
            <person name="Wang Y."/>
            <person name="Win J."/>
            <person name="Wood J."/>
            <person name="Clifton S.W."/>
            <person name="Rogers J."/>
            <person name="Van den Ackerveken G."/>
            <person name="Jones J.D."/>
            <person name="McDowell J.M."/>
            <person name="Beynon J."/>
            <person name="Tyler B.M."/>
        </authorList>
    </citation>
    <scope>NUCLEOTIDE SEQUENCE [LARGE SCALE GENOMIC DNA]</scope>
    <source>
        <strain evidence="2">Emoy2</strain>
    </source>
</reference>
<dbReference type="EMBL" id="JH598301">
    <property type="status" value="NOT_ANNOTATED_CDS"/>
    <property type="molecule type" value="Genomic_DNA"/>
</dbReference>
<proteinExistence type="predicted"/>
<dbReference type="Proteomes" id="UP000011713">
    <property type="component" value="Unassembled WGS sequence"/>
</dbReference>
<evidence type="ECO:0000313" key="2">
    <source>
        <dbReference type="Proteomes" id="UP000011713"/>
    </source>
</evidence>
<dbReference type="EnsemblProtists" id="HpaT806328">
    <property type="protein sequence ID" value="HpaP806328"/>
    <property type="gene ID" value="HpaG806328"/>
</dbReference>
<name>M4BIV1_HYAAE</name>
<dbReference type="AlphaFoldDB" id="M4BIV1"/>